<evidence type="ECO:0000313" key="3">
    <source>
        <dbReference type="EMBL" id="CAH2352156.1"/>
    </source>
</evidence>
<evidence type="ECO:0000256" key="2">
    <source>
        <dbReference type="ARBA" id="ARBA00022679"/>
    </source>
</evidence>
<dbReference type="InterPro" id="IPR029057">
    <property type="entry name" value="PRTase-like"/>
</dbReference>
<accession>A0A9P0QPK6</accession>
<gene>
    <name evidence="3" type="ORF">CLIB1423_05S06898</name>
</gene>
<reference evidence="3" key="1">
    <citation type="submission" date="2022-03" db="EMBL/GenBank/DDBJ databases">
        <authorList>
            <person name="Legras J.-L."/>
            <person name="Devillers H."/>
            <person name="Grondin C."/>
        </authorList>
    </citation>
    <scope>NUCLEOTIDE SEQUENCE</scope>
    <source>
        <strain evidence="3">CLIB 1423</strain>
    </source>
</reference>
<evidence type="ECO:0000313" key="4">
    <source>
        <dbReference type="Proteomes" id="UP000837801"/>
    </source>
</evidence>
<dbReference type="CDD" id="cd06223">
    <property type="entry name" value="PRTases_typeI"/>
    <property type="match status" value="1"/>
</dbReference>
<dbReference type="GO" id="GO:0005737">
    <property type="term" value="C:cytoplasm"/>
    <property type="evidence" value="ECO:0007669"/>
    <property type="project" value="TreeGrafter"/>
</dbReference>
<dbReference type="GO" id="GO:0032263">
    <property type="term" value="P:GMP salvage"/>
    <property type="evidence" value="ECO:0007669"/>
    <property type="project" value="TreeGrafter"/>
</dbReference>
<comment type="caution">
    <text evidence="3">The sequence shown here is derived from an EMBL/GenBank/DDBJ whole genome shotgun (WGS) entry which is preliminary data.</text>
</comment>
<dbReference type="GO" id="GO:0004422">
    <property type="term" value="F:hypoxanthine phosphoribosyltransferase activity"/>
    <property type="evidence" value="ECO:0007669"/>
    <property type="project" value="TreeGrafter"/>
</dbReference>
<sequence length="217" mass="24175">MDSAEVEASKMYISYNNIHQLCQESADKIKAFKPDLIIAIGGGGFIPARMLRTFLKEPGQSNVRIMAIILSLYEDIGTVGSQVEAVGTKVVRTQWIDYAQSQVDLVGKNILIIDEVDDTRTTLHYAVSELKKDVVEQSLAKGVDPASTKFGIFVLHDKVKPKRADLPDEIMKTGNYFAARTVPDCWIAYPWESTDIVYHTKRAMEQGNDVFIASTTI</sequence>
<proteinExistence type="predicted"/>
<protein>
    <submittedName>
        <fullName evidence="3">Hypoxanthine-guanine phosphoribosyltransferase</fullName>
    </submittedName>
</protein>
<dbReference type="AlphaFoldDB" id="A0A9P0QPK6"/>
<evidence type="ECO:0000256" key="1">
    <source>
        <dbReference type="ARBA" id="ARBA00022676"/>
    </source>
</evidence>
<organism evidence="3 4">
    <name type="scientific">[Candida] railenensis</name>
    <dbReference type="NCBI Taxonomy" id="45579"/>
    <lineage>
        <taxon>Eukaryota</taxon>
        <taxon>Fungi</taxon>
        <taxon>Dikarya</taxon>
        <taxon>Ascomycota</taxon>
        <taxon>Saccharomycotina</taxon>
        <taxon>Pichiomycetes</taxon>
        <taxon>Debaryomycetaceae</taxon>
        <taxon>Kurtzmaniella</taxon>
    </lineage>
</organism>
<dbReference type="EMBL" id="CAKXYY010000005">
    <property type="protein sequence ID" value="CAH2352156.1"/>
    <property type="molecule type" value="Genomic_DNA"/>
</dbReference>
<dbReference type="OrthoDB" id="9973266at2759"/>
<dbReference type="Gene3D" id="3.40.50.2020">
    <property type="match status" value="1"/>
</dbReference>
<dbReference type="SUPFAM" id="SSF53271">
    <property type="entry name" value="PRTase-like"/>
    <property type="match status" value="1"/>
</dbReference>
<dbReference type="FunFam" id="3.40.50.2020:FF:000033">
    <property type="entry name" value="Xanthine phosphoribosyltransferase 1"/>
    <property type="match status" value="1"/>
</dbReference>
<name>A0A9P0QPK6_9ASCO</name>
<keyword evidence="1 3" id="KW-0328">Glycosyltransferase</keyword>
<dbReference type="Proteomes" id="UP000837801">
    <property type="component" value="Unassembled WGS sequence"/>
</dbReference>
<dbReference type="PANTHER" id="PTHR43363">
    <property type="entry name" value="HYPOXANTHINE PHOSPHORIBOSYLTRANSFERASE"/>
    <property type="match status" value="1"/>
</dbReference>
<keyword evidence="2" id="KW-0808">Transferase</keyword>
<dbReference type="GO" id="GO:0046100">
    <property type="term" value="P:hypoxanthine metabolic process"/>
    <property type="evidence" value="ECO:0007669"/>
    <property type="project" value="TreeGrafter"/>
</dbReference>
<dbReference type="PANTHER" id="PTHR43363:SF1">
    <property type="entry name" value="HYPOXANTHINE-GUANINE PHOSPHORIBOSYLTRANSFERASE"/>
    <property type="match status" value="1"/>
</dbReference>
<keyword evidence="4" id="KW-1185">Reference proteome</keyword>
<dbReference type="InterPro" id="IPR000836">
    <property type="entry name" value="PRTase_dom"/>
</dbReference>
<dbReference type="GO" id="GO:0032265">
    <property type="term" value="P:XMP salvage"/>
    <property type="evidence" value="ECO:0007669"/>
    <property type="project" value="TreeGrafter"/>
</dbReference>
<dbReference type="GO" id="GO:0032264">
    <property type="term" value="P:IMP salvage"/>
    <property type="evidence" value="ECO:0007669"/>
    <property type="project" value="TreeGrafter"/>
</dbReference>